<feature type="domain" description="IstB-like ATP-binding" evidence="1">
    <location>
        <begin position="156"/>
        <end position="294"/>
    </location>
</feature>
<dbReference type="InterPro" id="IPR027417">
    <property type="entry name" value="P-loop_NTPase"/>
</dbReference>
<dbReference type="Proteomes" id="UP000007887">
    <property type="component" value="Chromosome"/>
</dbReference>
<accession>I0GU12</accession>
<dbReference type="OrthoDB" id="1634151at2"/>
<sequence length="296" mass="33396">MIKYLSDVKSPADWLEWGGNKIAPAGQEVEVFKNALKVLEGVTDLEILMPAISKVFPAMLKLNVAIMGENDSLLGSWEKIQNLPAETIPEQWQLYKAEKARRDEEKRLQEAKERHQSIVNGLNYRYPVPDRFSGKYNPHTQGQLKAWERFGEIMGDGVIFYGKPGTGKSHLLAGCVNELHEMEKAAIYVPVSKIIGDIKRSFGDNKLTSKILHDYQEVAILAIDDLGTEQATDWAASQLFEIIDSRYANNKPIMATSNLTPLQLGTRYGERLYSRIVDMVEFVEVTGGNIRLRRAK</sequence>
<dbReference type="AlphaFoldDB" id="I0GU12"/>
<dbReference type="KEGG" id="sri:SELR_25410"/>
<protein>
    <recommendedName>
        <fullName evidence="1">IstB-like ATP-binding domain-containing protein</fullName>
    </recommendedName>
</protein>
<evidence type="ECO:0000313" key="2">
    <source>
        <dbReference type="EMBL" id="BAL84249.1"/>
    </source>
</evidence>
<dbReference type="Gene3D" id="3.40.50.300">
    <property type="entry name" value="P-loop containing nucleotide triphosphate hydrolases"/>
    <property type="match status" value="1"/>
</dbReference>
<dbReference type="InterPro" id="IPR002611">
    <property type="entry name" value="IstB_ATP-bd"/>
</dbReference>
<dbReference type="EMBL" id="AP012292">
    <property type="protein sequence ID" value="BAL84249.1"/>
    <property type="molecule type" value="Genomic_DNA"/>
</dbReference>
<dbReference type="RefSeq" id="WP_014425668.1">
    <property type="nucleotide sequence ID" value="NC_017068.1"/>
</dbReference>
<evidence type="ECO:0000259" key="1">
    <source>
        <dbReference type="Pfam" id="PF01695"/>
    </source>
</evidence>
<evidence type="ECO:0000313" key="3">
    <source>
        <dbReference type="Proteomes" id="UP000007887"/>
    </source>
</evidence>
<gene>
    <name evidence="2" type="ordered locus">SELR_25410</name>
</gene>
<dbReference type="PANTHER" id="PTHR30050">
    <property type="entry name" value="CHROMOSOMAL REPLICATION INITIATOR PROTEIN DNAA"/>
    <property type="match status" value="1"/>
</dbReference>
<dbReference type="GO" id="GO:0006260">
    <property type="term" value="P:DNA replication"/>
    <property type="evidence" value="ECO:0007669"/>
    <property type="project" value="TreeGrafter"/>
</dbReference>
<dbReference type="CDD" id="cd00009">
    <property type="entry name" value="AAA"/>
    <property type="match status" value="1"/>
</dbReference>
<dbReference type="HOGENOM" id="CLU_939729_0_0_9"/>
<dbReference type="GO" id="GO:0005524">
    <property type="term" value="F:ATP binding"/>
    <property type="evidence" value="ECO:0007669"/>
    <property type="project" value="InterPro"/>
</dbReference>
<dbReference type="PANTHER" id="PTHR30050:SF4">
    <property type="entry name" value="ATP-BINDING PROTEIN RV3427C IN INSERTION SEQUENCE-RELATED"/>
    <property type="match status" value="1"/>
</dbReference>
<organism evidence="2 3">
    <name type="scientific">Selenomonas ruminantium subsp. lactilytica (strain NBRC 103574 / TAM6421)</name>
    <dbReference type="NCBI Taxonomy" id="927704"/>
    <lineage>
        <taxon>Bacteria</taxon>
        <taxon>Bacillati</taxon>
        <taxon>Bacillota</taxon>
        <taxon>Negativicutes</taxon>
        <taxon>Selenomonadales</taxon>
        <taxon>Selenomonadaceae</taxon>
        <taxon>Selenomonas</taxon>
    </lineage>
</organism>
<dbReference type="Pfam" id="PF01695">
    <property type="entry name" value="IstB_IS21"/>
    <property type="match status" value="1"/>
</dbReference>
<reference evidence="2 3" key="1">
    <citation type="submission" date="2011-10" db="EMBL/GenBank/DDBJ databases">
        <title>Whole genome sequence of Selenomonas ruminantium subsp. lactilytica TAM6421.</title>
        <authorList>
            <person name="Oguchi A."/>
            <person name="Ankai A."/>
            <person name="Kaneko J."/>
            <person name="Yamada-Narita S."/>
            <person name="Fukui S."/>
            <person name="Takahashi M."/>
            <person name="Onodera T."/>
            <person name="Kojima S."/>
            <person name="Fushimi T."/>
            <person name="Abe N."/>
            <person name="Kamio Y."/>
            <person name="Yamazaki S."/>
            <person name="Fujita N."/>
        </authorList>
    </citation>
    <scope>NUCLEOTIDE SEQUENCE [LARGE SCALE GENOMIC DNA]</scope>
    <source>
        <strain evidence="3">NBRC 103574 / TAM6421</strain>
    </source>
</reference>
<dbReference type="PATRIC" id="fig|927704.6.peg.2625"/>
<dbReference type="eggNOG" id="COG1484">
    <property type="taxonomic scope" value="Bacteria"/>
</dbReference>
<proteinExistence type="predicted"/>
<name>I0GU12_SELRL</name>
<dbReference type="SUPFAM" id="SSF52540">
    <property type="entry name" value="P-loop containing nucleoside triphosphate hydrolases"/>
    <property type="match status" value="1"/>
</dbReference>